<comment type="caution">
    <text evidence="1">The sequence shown here is derived from an EMBL/GenBank/DDBJ whole genome shotgun (WGS) entry which is preliminary data.</text>
</comment>
<keyword evidence="2" id="KW-1185">Reference proteome</keyword>
<accession>A0ABV0PVM1</accession>
<dbReference type="Proteomes" id="UP001476798">
    <property type="component" value="Unassembled WGS sequence"/>
</dbReference>
<organism evidence="1 2">
    <name type="scientific">Goodea atripinnis</name>
    <dbReference type="NCBI Taxonomy" id="208336"/>
    <lineage>
        <taxon>Eukaryota</taxon>
        <taxon>Metazoa</taxon>
        <taxon>Chordata</taxon>
        <taxon>Craniata</taxon>
        <taxon>Vertebrata</taxon>
        <taxon>Euteleostomi</taxon>
        <taxon>Actinopterygii</taxon>
        <taxon>Neopterygii</taxon>
        <taxon>Teleostei</taxon>
        <taxon>Neoteleostei</taxon>
        <taxon>Acanthomorphata</taxon>
        <taxon>Ovalentaria</taxon>
        <taxon>Atherinomorphae</taxon>
        <taxon>Cyprinodontiformes</taxon>
        <taxon>Goodeidae</taxon>
        <taxon>Goodea</taxon>
    </lineage>
</organism>
<protein>
    <submittedName>
        <fullName evidence="1">Uncharacterized protein</fullName>
    </submittedName>
</protein>
<reference evidence="1 2" key="1">
    <citation type="submission" date="2021-06" db="EMBL/GenBank/DDBJ databases">
        <authorList>
            <person name="Palmer J.M."/>
        </authorList>
    </citation>
    <scope>NUCLEOTIDE SEQUENCE [LARGE SCALE GENOMIC DNA]</scope>
    <source>
        <strain evidence="1 2">GA_2019</strain>
        <tissue evidence="1">Muscle</tissue>
    </source>
</reference>
<sequence>LAIVYSRKHLPTFVSCIYWHFSISGIKDVVSIGNQKKMEADKEAAKGLTRTDGWDVFAKINENSLSGNIVGEFVGNSDLQRVRWSLSGRDAHWFYLDGRDIRLNTSAEKIIDREHYNISTNATIAVQDGDDQYPQFLPCDLLFQDETSQICTSPVYRVNVTEGEEVS</sequence>
<dbReference type="EMBL" id="JAHRIO010090236">
    <property type="protein sequence ID" value="MEQ2187560.1"/>
    <property type="molecule type" value="Genomic_DNA"/>
</dbReference>
<name>A0ABV0PVM1_9TELE</name>
<feature type="non-terminal residue" evidence="1">
    <location>
        <position position="1"/>
    </location>
</feature>
<evidence type="ECO:0000313" key="2">
    <source>
        <dbReference type="Proteomes" id="UP001476798"/>
    </source>
</evidence>
<evidence type="ECO:0000313" key="1">
    <source>
        <dbReference type="EMBL" id="MEQ2187560.1"/>
    </source>
</evidence>
<proteinExistence type="predicted"/>
<gene>
    <name evidence="1" type="ORF">GOODEAATRI_005921</name>
</gene>
<feature type="non-terminal residue" evidence="1">
    <location>
        <position position="167"/>
    </location>
</feature>